<dbReference type="PANTHER" id="PTHR30204">
    <property type="entry name" value="REDOX-CYCLING DRUG-SENSING TRANSCRIPTIONAL ACTIVATOR SOXR"/>
    <property type="match status" value="1"/>
</dbReference>
<reference evidence="6" key="1">
    <citation type="submission" date="2022-11" db="EMBL/GenBank/DDBJ databases">
        <title>High-quality draft genome sequence of Galbibacter sp. strain CMA-7.</title>
        <authorList>
            <person name="Wei L."/>
            <person name="Dong C."/>
            <person name="Shao Z."/>
        </authorList>
    </citation>
    <scope>NUCLEOTIDE SEQUENCE</scope>
    <source>
        <strain evidence="6">CMA-7</strain>
    </source>
</reference>
<name>A0ABT6FVF1_9FLAO</name>
<dbReference type="SUPFAM" id="SSF52242">
    <property type="entry name" value="Cobalamin (vitamin B12)-binding domain"/>
    <property type="match status" value="1"/>
</dbReference>
<dbReference type="InterPro" id="IPR003759">
    <property type="entry name" value="Cbl-bd_cap"/>
</dbReference>
<dbReference type="Proteomes" id="UP001153642">
    <property type="component" value="Unassembled WGS sequence"/>
</dbReference>
<dbReference type="InterPro" id="IPR009061">
    <property type="entry name" value="DNA-bd_dom_put_sf"/>
</dbReference>
<keyword evidence="4" id="KW-0804">Transcription</keyword>
<feature type="domain" description="HTH merR-type" evidence="5">
    <location>
        <begin position="7"/>
        <end position="76"/>
    </location>
</feature>
<dbReference type="SMART" id="SM00422">
    <property type="entry name" value="HTH_MERR"/>
    <property type="match status" value="1"/>
</dbReference>
<dbReference type="Gene3D" id="1.10.1660.10">
    <property type="match status" value="1"/>
</dbReference>
<dbReference type="InterPro" id="IPR047057">
    <property type="entry name" value="MerR_fam"/>
</dbReference>
<protein>
    <submittedName>
        <fullName evidence="6">MerR family transcriptional regulator</fullName>
    </submittedName>
</protein>
<gene>
    <name evidence="6" type="ORF">OSR52_15315</name>
</gene>
<dbReference type="CDD" id="cd01104">
    <property type="entry name" value="HTH_MlrA-CarA"/>
    <property type="match status" value="1"/>
</dbReference>
<evidence type="ECO:0000256" key="4">
    <source>
        <dbReference type="ARBA" id="ARBA00023163"/>
    </source>
</evidence>
<dbReference type="InterPro" id="IPR000551">
    <property type="entry name" value="MerR-type_HTH_dom"/>
</dbReference>
<dbReference type="InterPro" id="IPR036724">
    <property type="entry name" value="Cobalamin-bd_sf"/>
</dbReference>
<organism evidence="6 7">
    <name type="scientific">Galbibacter pacificus</name>
    <dbReference type="NCBI Taxonomy" id="2996052"/>
    <lineage>
        <taxon>Bacteria</taxon>
        <taxon>Pseudomonadati</taxon>
        <taxon>Bacteroidota</taxon>
        <taxon>Flavobacteriia</taxon>
        <taxon>Flavobacteriales</taxon>
        <taxon>Flavobacteriaceae</taxon>
        <taxon>Galbibacter</taxon>
    </lineage>
</organism>
<evidence type="ECO:0000313" key="6">
    <source>
        <dbReference type="EMBL" id="MDG3587240.1"/>
    </source>
</evidence>
<keyword evidence="7" id="KW-1185">Reference proteome</keyword>
<evidence type="ECO:0000259" key="5">
    <source>
        <dbReference type="PROSITE" id="PS50937"/>
    </source>
</evidence>
<keyword evidence="2" id="KW-0805">Transcription regulation</keyword>
<dbReference type="Pfam" id="PF02607">
    <property type="entry name" value="B12-binding_2"/>
    <property type="match status" value="1"/>
</dbReference>
<dbReference type="Gene3D" id="3.40.50.280">
    <property type="entry name" value="Cobalamin-binding domain"/>
    <property type="match status" value="1"/>
</dbReference>
<keyword evidence="3" id="KW-0238">DNA-binding</keyword>
<keyword evidence="1" id="KW-0678">Repressor</keyword>
<evidence type="ECO:0000313" key="7">
    <source>
        <dbReference type="Proteomes" id="UP001153642"/>
    </source>
</evidence>
<dbReference type="PANTHER" id="PTHR30204:SF69">
    <property type="entry name" value="MERR-FAMILY TRANSCRIPTIONAL REGULATOR"/>
    <property type="match status" value="1"/>
</dbReference>
<dbReference type="RefSeq" id="WP_277901049.1">
    <property type="nucleotide sequence ID" value="NZ_JAPMUA010000006.1"/>
</dbReference>
<dbReference type="PROSITE" id="PS50937">
    <property type="entry name" value="HTH_MERR_2"/>
    <property type="match status" value="1"/>
</dbReference>
<evidence type="ECO:0000256" key="3">
    <source>
        <dbReference type="ARBA" id="ARBA00023125"/>
    </source>
</evidence>
<accession>A0ABT6FVF1</accession>
<dbReference type="Pfam" id="PF13411">
    <property type="entry name" value="MerR_1"/>
    <property type="match status" value="1"/>
</dbReference>
<evidence type="ECO:0000256" key="1">
    <source>
        <dbReference type="ARBA" id="ARBA00022491"/>
    </source>
</evidence>
<proteinExistence type="predicted"/>
<dbReference type="Gene3D" id="1.10.1240.10">
    <property type="entry name" value="Methionine synthase domain"/>
    <property type="match status" value="1"/>
</dbReference>
<sequence length="302" mass="34914">MNAIKDHFSIKDLENLSGIKAHTIRIWEKRYRLLSPKRTNTNIRFYTLKSLQKLLNVASLYNHGYKISKIAKIPENEIPVLVREIASISNNKGHSLNDIKMAMMNFDQALFYNAYNNLISEKSFRDVFFEVFIPFLNDLGILWQTDTISPAHEHFISNLIKQKIIANTEKLQQITPVYEEPVFVLFLPNNEVHEIGLLYINYEIMLRGYKSIYLGQSVPMEGLQNIAMHYSKVIFISYFTIAPSANDLASYIKNLNMCVNANTQHPIWVLGSQTKNADLSLFKNVSRFSRLDDVVKKLQGQF</sequence>
<dbReference type="InterPro" id="IPR036594">
    <property type="entry name" value="Meth_synthase_dom"/>
</dbReference>
<comment type="caution">
    <text evidence="6">The sequence shown here is derived from an EMBL/GenBank/DDBJ whole genome shotgun (WGS) entry which is preliminary data.</text>
</comment>
<dbReference type="EMBL" id="JAPMUA010000006">
    <property type="protein sequence ID" value="MDG3587240.1"/>
    <property type="molecule type" value="Genomic_DNA"/>
</dbReference>
<dbReference type="SUPFAM" id="SSF46955">
    <property type="entry name" value="Putative DNA-binding domain"/>
    <property type="match status" value="1"/>
</dbReference>
<evidence type="ECO:0000256" key="2">
    <source>
        <dbReference type="ARBA" id="ARBA00023015"/>
    </source>
</evidence>